<keyword evidence="2" id="KW-1185">Reference proteome</keyword>
<gene>
    <name evidence="1" type="ORF">EVAR_10076_1</name>
</gene>
<reference evidence="1 2" key="1">
    <citation type="journal article" date="2019" name="Commun. Biol.">
        <title>The bagworm genome reveals a unique fibroin gene that provides high tensile strength.</title>
        <authorList>
            <person name="Kono N."/>
            <person name="Nakamura H."/>
            <person name="Ohtoshi R."/>
            <person name="Tomita M."/>
            <person name="Numata K."/>
            <person name="Arakawa K."/>
        </authorList>
    </citation>
    <scope>NUCLEOTIDE SEQUENCE [LARGE SCALE GENOMIC DNA]</scope>
</reference>
<evidence type="ECO:0000313" key="2">
    <source>
        <dbReference type="Proteomes" id="UP000299102"/>
    </source>
</evidence>
<dbReference type="Proteomes" id="UP000299102">
    <property type="component" value="Unassembled WGS sequence"/>
</dbReference>
<organism evidence="1 2">
    <name type="scientific">Eumeta variegata</name>
    <name type="common">Bagworm moth</name>
    <name type="synonym">Eumeta japonica</name>
    <dbReference type="NCBI Taxonomy" id="151549"/>
    <lineage>
        <taxon>Eukaryota</taxon>
        <taxon>Metazoa</taxon>
        <taxon>Ecdysozoa</taxon>
        <taxon>Arthropoda</taxon>
        <taxon>Hexapoda</taxon>
        <taxon>Insecta</taxon>
        <taxon>Pterygota</taxon>
        <taxon>Neoptera</taxon>
        <taxon>Endopterygota</taxon>
        <taxon>Lepidoptera</taxon>
        <taxon>Glossata</taxon>
        <taxon>Ditrysia</taxon>
        <taxon>Tineoidea</taxon>
        <taxon>Psychidae</taxon>
        <taxon>Oiketicinae</taxon>
        <taxon>Eumeta</taxon>
    </lineage>
</organism>
<dbReference type="AlphaFoldDB" id="A0A4C1TRA8"/>
<evidence type="ECO:0000313" key="1">
    <source>
        <dbReference type="EMBL" id="GBP16507.1"/>
    </source>
</evidence>
<accession>A0A4C1TRA8</accession>
<comment type="caution">
    <text evidence="1">The sequence shown here is derived from an EMBL/GenBank/DDBJ whole genome shotgun (WGS) entry which is preliminary data.</text>
</comment>
<dbReference type="EMBL" id="BGZK01000079">
    <property type="protein sequence ID" value="GBP16507.1"/>
    <property type="molecule type" value="Genomic_DNA"/>
</dbReference>
<sequence>MNSSTLHIDRLVINFDPRTVPRPDLGHATDSDPGSLLDSNTAYTLPILLICPQPRPLKQIYVSRSHYLAAPATATLPPVGRLAPNLRQARFVLKYKRESKTIFAVGLRSVNESSGGPLPSLHTYTPQPPSISSVIPPSDIIFLLKKPTTQ</sequence>
<protein>
    <submittedName>
        <fullName evidence="1">Uncharacterized protein</fullName>
    </submittedName>
</protein>
<proteinExistence type="predicted"/>
<name>A0A4C1TRA8_EUMVA</name>